<dbReference type="Proteomes" id="UP000886865">
    <property type="component" value="Unassembled WGS sequence"/>
</dbReference>
<sequence>MYAKLENNALKYAPHYLILNNKTILNPQENDYINAGYKEVVYGDMSLCESGKIIVENYCEDENKITVNYTLEDIQTQDET</sequence>
<name>A0A9D1FHF0_9BACT</name>
<reference evidence="1" key="1">
    <citation type="submission" date="2020-10" db="EMBL/GenBank/DDBJ databases">
        <authorList>
            <person name="Gilroy R."/>
        </authorList>
    </citation>
    <scope>NUCLEOTIDE SEQUENCE</scope>
    <source>
        <strain evidence="1">CHK152-2871</strain>
    </source>
</reference>
<dbReference type="AlphaFoldDB" id="A0A9D1FHF0"/>
<organism evidence="1 2">
    <name type="scientific">Candidatus Galligastranaerophilus intestinavium</name>
    <dbReference type="NCBI Taxonomy" id="2840836"/>
    <lineage>
        <taxon>Bacteria</taxon>
        <taxon>Candidatus Galligastranaerophilus</taxon>
    </lineage>
</organism>
<accession>A0A9D1FHF0</accession>
<evidence type="ECO:0000313" key="2">
    <source>
        <dbReference type="Proteomes" id="UP000886865"/>
    </source>
</evidence>
<gene>
    <name evidence="1" type="ORF">IAA86_01990</name>
</gene>
<reference evidence="1" key="2">
    <citation type="journal article" date="2021" name="PeerJ">
        <title>Extensive microbial diversity within the chicken gut microbiome revealed by metagenomics and culture.</title>
        <authorList>
            <person name="Gilroy R."/>
            <person name="Ravi A."/>
            <person name="Getino M."/>
            <person name="Pursley I."/>
            <person name="Horton D.L."/>
            <person name="Alikhan N.F."/>
            <person name="Baker D."/>
            <person name="Gharbi K."/>
            <person name="Hall N."/>
            <person name="Watson M."/>
            <person name="Adriaenssens E.M."/>
            <person name="Foster-Nyarko E."/>
            <person name="Jarju S."/>
            <person name="Secka A."/>
            <person name="Antonio M."/>
            <person name="Oren A."/>
            <person name="Chaudhuri R.R."/>
            <person name="La Ragione R."/>
            <person name="Hildebrand F."/>
            <person name="Pallen M.J."/>
        </authorList>
    </citation>
    <scope>NUCLEOTIDE SEQUENCE</scope>
    <source>
        <strain evidence="1">CHK152-2871</strain>
    </source>
</reference>
<proteinExistence type="predicted"/>
<dbReference type="EMBL" id="DVJQ01000018">
    <property type="protein sequence ID" value="HIS73774.1"/>
    <property type="molecule type" value="Genomic_DNA"/>
</dbReference>
<evidence type="ECO:0000313" key="1">
    <source>
        <dbReference type="EMBL" id="HIS73774.1"/>
    </source>
</evidence>
<protein>
    <submittedName>
        <fullName evidence="1">Uncharacterized protein</fullName>
    </submittedName>
</protein>
<comment type="caution">
    <text evidence="1">The sequence shown here is derived from an EMBL/GenBank/DDBJ whole genome shotgun (WGS) entry which is preliminary data.</text>
</comment>